<dbReference type="RefSeq" id="WP_034713934.1">
    <property type="nucleotide sequence ID" value="NZ_AWQS01000020.1"/>
</dbReference>
<dbReference type="EMBL" id="AWQS01000020">
    <property type="protein sequence ID" value="EWT07129.1"/>
    <property type="molecule type" value="Genomic_DNA"/>
</dbReference>
<keyword evidence="2" id="KW-1185">Reference proteome</keyword>
<dbReference type="InterPro" id="IPR036102">
    <property type="entry name" value="OsmC/Ohrsf"/>
</dbReference>
<dbReference type="InterPro" id="IPR015946">
    <property type="entry name" value="KH_dom-like_a/b"/>
</dbReference>
<sequence>MNTPPTPLHIERTGPKTYIGRNARGGEVCIGGTDADDALAPGELLALALAACGLLSTDHTLAGRLGEDFAAIVDVTPRKTDDGQRYDLIAATIRTNMSALDEEKITVLTERAERAIDRLCTIGHTLDHGAEHPVTLRHDPDLPEHL</sequence>
<comment type="caution">
    <text evidence="1">The sequence shown here is derived from an EMBL/GenBank/DDBJ whole genome shotgun (WGS) entry which is preliminary data.</text>
</comment>
<evidence type="ECO:0000313" key="2">
    <source>
        <dbReference type="Proteomes" id="UP000019494"/>
    </source>
</evidence>
<dbReference type="OrthoDB" id="4703953at2"/>
<dbReference type="AlphaFoldDB" id="W9GTC3"/>
<dbReference type="Proteomes" id="UP000019494">
    <property type="component" value="Unassembled WGS sequence"/>
</dbReference>
<accession>W9GTC3</accession>
<evidence type="ECO:0000313" key="1">
    <source>
        <dbReference type="EMBL" id="EWT07129.1"/>
    </source>
</evidence>
<reference evidence="2" key="1">
    <citation type="submission" date="2013-08" db="EMBL/GenBank/DDBJ databases">
        <title>Intrasporangium oryzae NRRL B-24470.</title>
        <authorList>
            <person name="Liu H."/>
            <person name="Wang G."/>
        </authorList>
    </citation>
    <scope>NUCLEOTIDE SEQUENCE [LARGE SCALE GENOMIC DNA]</scope>
    <source>
        <strain evidence="2">Q5-1</strain>
    </source>
</reference>
<dbReference type="Gene3D" id="3.30.300.20">
    <property type="match status" value="1"/>
</dbReference>
<gene>
    <name evidence="1" type="ORF">N864_10880</name>
</gene>
<protein>
    <submittedName>
        <fullName evidence="1">Osmotically inducible protein OsmC</fullName>
    </submittedName>
</protein>
<name>W9GTC3_9MICO</name>
<organism evidence="1 2">
    <name type="scientific">Intrasporangium chromatireducens Q5-1</name>
    <dbReference type="NCBI Taxonomy" id="584657"/>
    <lineage>
        <taxon>Bacteria</taxon>
        <taxon>Bacillati</taxon>
        <taxon>Actinomycetota</taxon>
        <taxon>Actinomycetes</taxon>
        <taxon>Micrococcales</taxon>
        <taxon>Intrasporangiaceae</taxon>
        <taxon>Intrasporangium</taxon>
    </lineage>
</organism>
<proteinExistence type="predicted"/>
<dbReference type="SUPFAM" id="SSF82784">
    <property type="entry name" value="OsmC-like"/>
    <property type="match status" value="1"/>
</dbReference>